<accession>A0A5J4W098</accession>
<name>A0A5J4W098_9EUKA</name>
<evidence type="ECO:0000313" key="1">
    <source>
        <dbReference type="EMBL" id="KAA6388275.1"/>
    </source>
</evidence>
<evidence type="ECO:0000313" key="2">
    <source>
        <dbReference type="Proteomes" id="UP000324800"/>
    </source>
</evidence>
<reference evidence="1 2" key="1">
    <citation type="submission" date="2019-03" db="EMBL/GenBank/DDBJ databases">
        <title>Single cell metagenomics reveals metabolic interactions within the superorganism composed of flagellate Streblomastix strix and complex community of Bacteroidetes bacteria on its surface.</title>
        <authorList>
            <person name="Treitli S.C."/>
            <person name="Kolisko M."/>
            <person name="Husnik F."/>
            <person name="Keeling P."/>
            <person name="Hampl V."/>
        </authorList>
    </citation>
    <scope>NUCLEOTIDE SEQUENCE [LARGE SCALE GENOMIC DNA]</scope>
    <source>
        <strain evidence="1">ST1C</strain>
    </source>
</reference>
<dbReference type="EMBL" id="SNRW01004047">
    <property type="protein sequence ID" value="KAA6388275.1"/>
    <property type="molecule type" value="Genomic_DNA"/>
</dbReference>
<protein>
    <submittedName>
        <fullName evidence="1">Uncharacterized protein</fullName>
    </submittedName>
</protein>
<organism evidence="1 2">
    <name type="scientific">Streblomastix strix</name>
    <dbReference type="NCBI Taxonomy" id="222440"/>
    <lineage>
        <taxon>Eukaryota</taxon>
        <taxon>Metamonada</taxon>
        <taxon>Preaxostyla</taxon>
        <taxon>Oxymonadida</taxon>
        <taxon>Streblomastigidae</taxon>
        <taxon>Streblomastix</taxon>
    </lineage>
</organism>
<dbReference type="Proteomes" id="UP000324800">
    <property type="component" value="Unassembled WGS sequence"/>
</dbReference>
<dbReference type="AlphaFoldDB" id="A0A5J4W098"/>
<comment type="caution">
    <text evidence="1">The sequence shown here is derived from an EMBL/GenBank/DDBJ whole genome shotgun (WGS) entry which is preliminary data.</text>
</comment>
<sequence>MYCGCCAYDTIRQIWEFGDDGSVVGNSYEGDYPCYTITLGERERFLIRDGEQCGFAYLIKDGEDFLSGDVGLF</sequence>
<proteinExistence type="predicted"/>
<gene>
    <name evidence="1" type="ORF">EZS28_016200</name>
</gene>